<dbReference type="Proteomes" id="UP001056455">
    <property type="component" value="Chromosome"/>
</dbReference>
<dbReference type="RefSeq" id="WP_252593551.1">
    <property type="nucleotide sequence ID" value="NZ_CP099489.1"/>
</dbReference>
<dbReference type="EMBL" id="CP099489">
    <property type="protein sequence ID" value="USQ80175.1"/>
    <property type="molecule type" value="Genomic_DNA"/>
</dbReference>
<feature type="transmembrane region" description="Helical" evidence="1">
    <location>
        <begin position="18"/>
        <end position="38"/>
    </location>
</feature>
<accession>A0ABY4YUN6</accession>
<name>A0ABY4YUN6_9MICO</name>
<feature type="transmembrane region" description="Helical" evidence="1">
    <location>
        <begin position="78"/>
        <end position="97"/>
    </location>
</feature>
<protein>
    <recommendedName>
        <fullName evidence="4">SHOCT domain-containing protein</fullName>
    </recommendedName>
</protein>
<evidence type="ECO:0000313" key="3">
    <source>
        <dbReference type="Proteomes" id="UP001056455"/>
    </source>
</evidence>
<evidence type="ECO:0000313" key="2">
    <source>
        <dbReference type="EMBL" id="USQ80175.1"/>
    </source>
</evidence>
<feature type="transmembrane region" description="Helical" evidence="1">
    <location>
        <begin position="50"/>
        <end position="66"/>
    </location>
</feature>
<evidence type="ECO:0008006" key="4">
    <source>
        <dbReference type="Google" id="ProtNLM"/>
    </source>
</evidence>
<keyword evidence="1" id="KW-1133">Transmembrane helix</keyword>
<sequence length="181" mass="19196">MGSRFGIVPVDRPDRLPWASLIFLIGDLLLVPLAIKVMFSSAPSCGSRGLGLYALVLGGVTAALGYGAGRDPDVDRPWLLLAPIIATALAGLVLLIASREGPRPSRAEKLSTQDRAAASRRATISSAVDQVPMDERRAVEEDLRLGIRDLQTRGVISAEDAQRALDAPLGGLSHHMAQRGN</sequence>
<keyword evidence="1" id="KW-0812">Transmembrane</keyword>
<gene>
    <name evidence="2" type="ORF">NF556_00490</name>
</gene>
<reference evidence="2" key="1">
    <citation type="submission" date="2022-06" db="EMBL/GenBank/DDBJ databases">
        <title>Ornithinimicrobium HY1793.</title>
        <authorList>
            <person name="Huang Y."/>
        </authorList>
    </citation>
    <scope>NUCLEOTIDE SEQUENCE</scope>
    <source>
        <strain evidence="2">HY1793</strain>
    </source>
</reference>
<keyword evidence="1" id="KW-0472">Membrane</keyword>
<proteinExistence type="predicted"/>
<organism evidence="2 3">
    <name type="scientific">Ornithinimicrobium faecis</name>
    <dbReference type="NCBI Taxonomy" id="2934158"/>
    <lineage>
        <taxon>Bacteria</taxon>
        <taxon>Bacillati</taxon>
        <taxon>Actinomycetota</taxon>
        <taxon>Actinomycetes</taxon>
        <taxon>Micrococcales</taxon>
        <taxon>Ornithinimicrobiaceae</taxon>
        <taxon>Ornithinimicrobium</taxon>
    </lineage>
</organism>
<evidence type="ECO:0000256" key="1">
    <source>
        <dbReference type="SAM" id="Phobius"/>
    </source>
</evidence>
<keyword evidence="3" id="KW-1185">Reference proteome</keyword>